<dbReference type="CDD" id="cd05233">
    <property type="entry name" value="SDR_c"/>
    <property type="match status" value="1"/>
</dbReference>
<dbReference type="EMBL" id="LFZN01000276">
    <property type="protein sequence ID" value="KXS94596.1"/>
    <property type="molecule type" value="Genomic_DNA"/>
</dbReference>
<organism evidence="4 5">
    <name type="scientific">Pseudocercospora eumusae</name>
    <dbReference type="NCBI Taxonomy" id="321146"/>
    <lineage>
        <taxon>Eukaryota</taxon>
        <taxon>Fungi</taxon>
        <taxon>Dikarya</taxon>
        <taxon>Ascomycota</taxon>
        <taxon>Pezizomycotina</taxon>
        <taxon>Dothideomycetes</taxon>
        <taxon>Dothideomycetidae</taxon>
        <taxon>Mycosphaerellales</taxon>
        <taxon>Mycosphaerellaceae</taxon>
        <taxon>Pseudocercospora</taxon>
    </lineage>
</organism>
<keyword evidence="5" id="KW-1185">Reference proteome</keyword>
<evidence type="ECO:0000256" key="1">
    <source>
        <dbReference type="ARBA" id="ARBA00006484"/>
    </source>
</evidence>
<dbReference type="PANTHER" id="PTHR24321">
    <property type="entry name" value="DEHYDROGENASES, SHORT CHAIN"/>
    <property type="match status" value="1"/>
</dbReference>
<evidence type="ECO:0000256" key="3">
    <source>
        <dbReference type="ARBA" id="ARBA00023002"/>
    </source>
</evidence>
<dbReference type="Pfam" id="PF13561">
    <property type="entry name" value="adh_short_C2"/>
    <property type="match status" value="1"/>
</dbReference>
<accession>A0A139GWM6</accession>
<evidence type="ECO:0000256" key="2">
    <source>
        <dbReference type="ARBA" id="ARBA00022857"/>
    </source>
</evidence>
<dbReference type="SUPFAM" id="SSF51735">
    <property type="entry name" value="NAD(P)-binding Rossmann-fold domains"/>
    <property type="match status" value="1"/>
</dbReference>
<comment type="similarity">
    <text evidence="1">Belongs to the short-chain dehydrogenases/reductases (SDR) family.</text>
</comment>
<dbReference type="PRINTS" id="PR00081">
    <property type="entry name" value="GDHRDH"/>
</dbReference>
<dbReference type="FunFam" id="3.40.50.720:FF:000084">
    <property type="entry name" value="Short-chain dehydrogenase reductase"/>
    <property type="match status" value="1"/>
</dbReference>
<reference evidence="4 5" key="1">
    <citation type="submission" date="2015-07" db="EMBL/GenBank/DDBJ databases">
        <title>Comparative genomics of the Sigatoka disease complex on banana suggests a link between parallel evolutionary changes in Pseudocercospora fijiensis and Pseudocercospora eumusae and increased virulence on the banana host.</title>
        <authorList>
            <person name="Chang T.-C."/>
            <person name="Salvucci A."/>
            <person name="Crous P.W."/>
            <person name="Stergiopoulos I."/>
        </authorList>
    </citation>
    <scope>NUCLEOTIDE SEQUENCE [LARGE SCALE GENOMIC DNA]</scope>
    <source>
        <strain evidence="4 5">CBS 114824</strain>
    </source>
</reference>
<name>A0A139GWM6_9PEZI</name>
<keyword evidence="2" id="KW-0521">NADP</keyword>
<proteinExistence type="inferred from homology"/>
<dbReference type="PANTHER" id="PTHR24321:SF12">
    <property type="entry name" value="SHORT-CHAIN DEHYDROGENASE_REDUCTASE FAMILY, PUTATIVE (AFU_ORTHOLOGUE AFUA_5G14340)-RELATED"/>
    <property type="match status" value="1"/>
</dbReference>
<dbReference type="InterPro" id="IPR036291">
    <property type="entry name" value="NAD(P)-bd_dom_sf"/>
</dbReference>
<protein>
    <submittedName>
        <fullName evidence="4">Uncharacterized protein</fullName>
    </submittedName>
</protein>
<dbReference type="OrthoDB" id="5840532at2759"/>
<keyword evidence="3" id="KW-0560">Oxidoreductase</keyword>
<sequence length="265" mass="28197">MANLVRGTAFITGAGSGIGQATAQALAKHGVKRLALCDIRPEALKDTNDRLRANHQDIKVLNVEMDTSREDSVKSAINQNVQAFDRIDIAINNAGIGGTPKPSHEKTLHDFQKVVSINLNGVWLCQRYQILQMLNQDPLSPAPRGNRGIIVNVASMLGLVASSPGTPVCAYTATKHAVMGLTKTDAVAYAKDGIRINAICPGYIATPLLKSATAPGVMNEEVMKVPMCRLGEMEEIADAITFLSSEMSSFMCGSGLVVDGGYTAQ</sequence>
<dbReference type="STRING" id="321146.A0A139GWM6"/>
<dbReference type="InterPro" id="IPR002347">
    <property type="entry name" value="SDR_fam"/>
</dbReference>
<evidence type="ECO:0000313" key="5">
    <source>
        <dbReference type="Proteomes" id="UP000070133"/>
    </source>
</evidence>
<dbReference type="Proteomes" id="UP000070133">
    <property type="component" value="Unassembled WGS sequence"/>
</dbReference>
<dbReference type="AlphaFoldDB" id="A0A139GWM6"/>
<dbReference type="PRINTS" id="PR00080">
    <property type="entry name" value="SDRFAMILY"/>
</dbReference>
<gene>
    <name evidence="4" type="ORF">AC578_1787</name>
</gene>
<dbReference type="GO" id="GO:0016491">
    <property type="term" value="F:oxidoreductase activity"/>
    <property type="evidence" value="ECO:0007669"/>
    <property type="project" value="UniProtKB-KW"/>
</dbReference>
<evidence type="ECO:0000313" key="4">
    <source>
        <dbReference type="EMBL" id="KXS94596.1"/>
    </source>
</evidence>
<comment type="caution">
    <text evidence="4">The sequence shown here is derived from an EMBL/GenBank/DDBJ whole genome shotgun (WGS) entry which is preliminary data.</text>
</comment>
<dbReference type="Gene3D" id="3.40.50.720">
    <property type="entry name" value="NAD(P)-binding Rossmann-like Domain"/>
    <property type="match status" value="1"/>
</dbReference>